<dbReference type="Pfam" id="PF23171">
    <property type="entry name" value="bHLH_HIF1A"/>
    <property type="match status" value="1"/>
</dbReference>
<feature type="compositionally biased region" description="Acidic residues" evidence="7">
    <location>
        <begin position="453"/>
        <end position="470"/>
    </location>
</feature>
<dbReference type="InterPro" id="IPR011598">
    <property type="entry name" value="bHLH_dom"/>
</dbReference>
<feature type="region of interest" description="Disordered" evidence="7">
    <location>
        <begin position="516"/>
        <end position="649"/>
    </location>
</feature>
<sequence>MLPLPGAITSQLDKASIIRLTISYLKMRDFANQGDPPWNLRIEGPPPNTSVKAIGTQRRRSHTTIASEIFEPHLGSHILQSLDGFVFALNKEGRFLYISETVSIYLGLSQVELTGSSVFDYIHPGDHVEMAEQLGMKLPPGRGMSLSQGAVNEDGASSASSSSHSETPEPVESSSPSLLAPDNTLERSFFIRMKSTLTKRGVHIKSSGYKVIHITGRLRIRMALTHSRSVPNQIMGMVVVAHALPPPTINEVRIDCQMFVTRVNMDLKIVYCENRISDYMDLTPVDIVGKRCYQLIHAEDVEGIRQCHLDLINKGQCVTKYYRWIQKNSGYIWIQSSATIAVNAKNSSEKNVIWVNYVLSNPEYKDTPIDIIQLPNLPEKTSESSETSESESESKETSDNENAKSEGKSGQQMEHSDDPDSKRQQQPGQLHCSSEPEMKHHDEGDSSSNPESQDSDDSLEPSDGEQEQEQEVDRAGGEESGSRLGRLAGLGGLEGLNAISGLGNLGGLHIKVEHYGEGEEMQLHNSHPSTSEEEEEEEGEDDDEEEEGDDDDDFADEDEHVEDDDDDEVVESEEEFGDSKLISKETISSKDVDFYKMTEGMDDLGVSDDDEAADDDQEEEEEESGEESEGLSEDESLEDEEREGGLNEDVVCTFSQNKLDEEVEKGKAVRNQLALWDQLLEGRIKIQKALMTANQLPQPTTLPEFKRMGGAEFAGSLKNTHKALKALQRSLLDLHDQLLYQNADTQAIAVGKPQDGNVDEEIISDEEEGLVQEARVPKRKLDMDEYPDFMSKRFADFQSYRNSTLQKWHDKTRLTAVKSSKGFGAFERSIITQVEQVLMDNKRLVQRTQTRRSEYRVLGQNQVSAVILQDTDGEVAEQQQLKANAHLKDLDEDIFDDDDFYHQLLRELIERRTSAADPNNQVAMGRQWLAIQKLRSKIKKKVDTKASKGRKVRFHVHSKLVNFMAPMDNSSMGDEARSELYRGMFGQNASSRI</sequence>
<dbReference type="InterPro" id="IPR000014">
    <property type="entry name" value="PAS"/>
</dbReference>
<keyword evidence="6" id="KW-0539">Nucleus</keyword>
<dbReference type="Pfam" id="PF08447">
    <property type="entry name" value="PAS_3"/>
    <property type="match status" value="1"/>
</dbReference>
<feature type="region of interest" description="Disordered" evidence="7">
    <location>
        <begin position="370"/>
        <end position="504"/>
    </location>
</feature>
<feature type="compositionally biased region" description="Acidic residues" evidence="7">
    <location>
        <begin position="600"/>
        <end position="642"/>
    </location>
</feature>
<dbReference type="Pfam" id="PF00989">
    <property type="entry name" value="PAS"/>
    <property type="match status" value="1"/>
</dbReference>
<feature type="compositionally biased region" description="Basic and acidic residues" evidence="7">
    <location>
        <begin position="392"/>
        <end position="407"/>
    </location>
</feature>
<feature type="region of interest" description="Disordered" evidence="7">
    <location>
        <begin position="137"/>
        <end position="180"/>
    </location>
</feature>
<keyword evidence="4" id="KW-0238">DNA-binding</keyword>
<dbReference type="InterPro" id="IPR035965">
    <property type="entry name" value="PAS-like_dom_sf"/>
</dbReference>
<feature type="domain" description="PAS" evidence="8">
    <location>
        <begin position="260"/>
        <end position="315"/>
    </location>
</feature>
<protein>
    <submittedName>
        <fullName evidence="10">Neuronal PAS domain protein 3</fullName>
    </submittedName>
</protein>
<dbReference type="EMBL" id="HADX01009014">
    <property type="protein sequence ID" value="SBP31246.1"/>
    <property type="molecule type" value="Transcribed_RNA"/>
</dbReference>
<feature type="compositionally biased region" description="Basic and acidic residues" evidence="7">
    <location>
        <begin position="434"/>
        <end position="444"/>
    </location>
</feature>
<dbReference type="FunFam" id="3.30.450.20:FF:000091">
    <property type="entry name" value="Neuronal PAS domain-containing protein 3"/>
    <property type="match status" value="1"/>
</dbReference>
<evidence type="ECO:0000256" key="6">
    <source>
        <dbReference type="ARBA" id="ARBA00023242"/>
    </source>
</evidence>
<dbReference type="PROSITE" id="PS50112">
    <property type="entry name" value="PAS"/>
    <property type="match status" value="2"/>
</dbReference>
<dbReference type="SUPFAM" id="SSF55785">
    <property type="entry name" value="PYP-like sensor domain (PAS domain)"/>
    <property type="match status" value="2"/>
</dbReference>
<feature type="domain" description="PAS" evidence="8">
    <location>
        <begin position="77"/>
        <end position="141"/>
    </location>
</feature>
<gene>
    <name evidence="10" type="primary">NPAS3</name>
</gene>
<accession>A0A1A7YM08</accession>
<proteinExistence type="predicted"/>
<evidence type="ECO:0000256" key="5">
    <source>
        <dbReference type="ARBA" id="ARBA00023163"/>
    </source>
</evidence>
<dbReference type="PROSITE" id="PS50888">
    <property type="entry name" value="BHLH"/>
    <property type="match status" value="1"/>
</dbReference>
<name>A0A1A7YM08_9TELE</name>
<keyword evidence="5" id="KW-0804">Transcription</keyword>
<keyword evidence="3" id="KW-0805">Transcription regulation</keyword>
<evidence type="ECO:0000256" key="1">
    <source>
        <dbReference type="ARBA" id="ARBA00004123"/>
    </source>
</evidence>
<dbReference type="FunFam" id="3.30.450.20:FF:000021">
    <property type="entry name" value="Neuronal PAS domain-containing protein 3"/>
    <property type="match status" value="1"/>
</dbReference>
<dbReference type="InterPro" id="IPR013767">
    <property type="entry name" value="PAS_fold"/>
</dbReference>
<evidence type="ECO:0000256" key="3">
    <source>
        <dbReference type="ARBA" id="ARBA00023015"/>
    </source>
</evidence>
<feature type="domain" description="BHLH" evidence="9">
    <location>
        <begin position="1"/>
        <end position="28"/>
    </location>
</feature>
<feature type="compositionally biased region" description="Basic and acidic residues" evidence="7">
    <location>
        <begin position="414"/>
        <end position="423"/>
    </location>
</feature>
<dbReference type="GO" id="GO:0000981">
    <property type="term" value="F:DNA-binding transcription factor activity, RNA polymerase II-specific"/>
    <property type="evidence" value="ECO:0007669"/>
    <property type="project" value="TreeGrafter"/>
</dbReference>
<dbReference type="GO" id="GO:0005634">
    <property type="term" value="C:nucleus"/>
    <property type="evidence" value="ECO:0007669"/>
    <property type="project" value="UniProtKB-SubCell"/>
</dbReference>
<evidence type="ECO:0000259" key="8">
    <source>
        <dbReference type="PROSITE" id="PS50112"/>
    </source>
</evidence>
<keyword evidence="2" id="KW-0677">Repeat</keyword>
<feature type="compositionally biased region" description="Acidic residues" evidence="7">
    <location>
        <begin position="531"/>
        <end position="576"/>
    </location>
</feature>
<dbReference type="GO" id="GO:0046983">
    <property type="term" value="F:protein dimerization activity"/>
    <property type="evidence" value="ECO:0007669"/>
    <property type="project" value="InterPro"/>
</dbReference>
<dbReference type="GO" id="GO:0000977">
    <property type="term" value="F:RNA polymerase II transcription regulatory region sequence-specific DNA binding"/>
    <property type="evidence" value="ECO:0007669"/>
    <property type="project" value="TreeGrafter"/>
</dbReference>
<dbReference type="InterPro" id="IPR012617">
    <property type="entry name" value="AATF_C"/>
</dbReference>
<reference evidence="10" key="2">
    <citation type="submission" date="2016-06" db="EMBL/GenBank/DDBJ databases">
        <title>The genome of a short-lived fish provides insights into sex chromosome evolution and the genetic control of aging.</title>
        <authorList>
            <person name="Reichwald K."/>
            <person name="Felder M."/>
            <person name="Petzold A."/>
            <person name="Koch P."/>
            <person name="Groth M."/>
            <person name="Platzer M."/>
        </authorList>
    </citation>
    <scope>NUCLEOTIDE SEQUENCE</scope>
    <source>
        <tissue evidence="10">Brain</tissue>
    </source>
</reference>
<feature type="compositionally biased region" description="Basic and acidic residues" evidence="7">
    <location>
        <begin position="471"/>
        <end position="481"/>
    </location>
</feature>
<organism evidence="10">
    <name type="scientific">Iconisemion striatum</name>
    <dbReference type="NCBI Taxonomy" id="60296"/>
    <lineage>
        <taxon>Eukaryota</taxon>
        <taxon>Metazoa</taxon>
        <taxon>Chordata</taxon>
        <taxon>Craniata</taxon>
        <taxon>Vertebrata</taxon>
        <taxon>Euteleostomi</taxon>
        <taxon>Actinopterygii</taxon>
        <taxon>Neopterygii</taxon>
        <taxon>Teleostei</taxon>
        <taxon>Neoteleostei</taxon>
        <taxon>Acanthomorphata</taxon>
        <taxon>Ovalentaria</taxon>
        <taxon>Atherinomorphae</taxon>
        <taxon>Cyprinodontiformes</taxon>
        <taxon>Nothobranchiidae</taxon>
        <taxon>Iconisemion</taxon>
    </lineage>
</organism>
<dbReference type="Pfam" id="PF13339">
    <property type="entry name" value="AATF-Che1"/>
    <property type="match status" value="1"/>
</dbReference>
<evidence type="ECO:0000313" key="10">
    <source>
        <dbReference type="EMBL" id="SBP31246.1"/>
    </source>
</evidence>
<dbReference type="PANTHER" id="PTHR23043:SF30">
    <property type="entry name" value="NEURONAL PAS DOMAIN-CONTAINING PROTEIN 3"/>
    <property type="match status" value="1"/>
</dbReference>
<comment type="subcellular location">
    <subcellularLocation>
        <location evidence="1">Nucleus</location>
    </subcellularLocation>
</comment>
<dbReference type="InterPro" id="IPR025160">
    <property type="entry name" value="AATF"/>
</dbReference>
<dbReference type="CDD" id="cd00130">
    <property type="entry name" value="PAS"/>
    <property type="match status" value="2"/>
</dbReference>
<dbReference type="Gene3D" id="3.30.450.20">
    <property type="entry name" value="PAS domain"/>
    <property type="match status" value="2"/>
</dbReference>
<feature type="compositionally biased region" description="Basic and acidic residues" evidence="7">
    <location>
        <begin position="577"/>
        <end position="596"/>
    </location>
</feature>
<dbReference type="InterPro" id="IPR013655">
    <property type="entry name" value="PAS_fold_3"/>
</dbReference>
<reference evidence="10" key="1">
    <citation type="submission" date="2016-05" db="EMBL/GenBank/DDBJ databases">
        <authorList>
            <person name="Lavstsen T."/>
            <person name="Jespersen J.S."/>
        </authorList>
    </citation>
    <scope>NUCLEOTIDE SEQUENCE</scope>
    <source>
        <tissue evidence="10">Brain</tissue>
    </source>
</reference>
<evidence type="ECO:0000256" key="7">
    <source>
        <dbReference type="SAM" id="MobiDB-lite"/>
    </source>
</evidence>
<dbReference type="SMART" id="SM00091">
    <property type="entry name" value="PAS"/>
    <property type="match status" value="2"/>
</dbReference>
<evidence type="ECO:0000256" key="2">
    <source>
        <dbReference type="ARBA" id="ARBA00022737"/>
    </source>
</evidence>
<evidence type="ECO:0000256" key="4">
    <source>
        <dbReference type="ARBA" id="ARBA00023125"/>
    </source>
</evidence>
<feature type="compositionally biased region" description="Low complexity" evidence="7">
    <location>
        <begin position="157"/>
        <end position="177"/>
    </location>
</feature>
<evidence type="ECO:0000259" key="9">
    <source>
        <dbReference type="PROSITE" id="PS50888"/>
    </source>
</evidence>
<dbReference type="AlphaFoldDB" id="A0A1A7YM08"/>
<dbReference type="PANTHER" id="PTHR23043">
    <property type="entry name" value="HYPOXIA-INDUCIBLE FACTOR 1 ALPHA"/>
    <property type="match status" value="1"/>
</dbReference>
<dbReference type="Pfam" id="PF08164">
    <property type="entry name" value="TRAUB"/>
    <property type="match status" value="1"/>
</dbReference>